<dbReference type="InterPro" id="IPR045851">
    <property type="entry name" value="AMP-bd_C_sf"/>
</dbReference>
<dbReference type="OrthoDB" id="8554211at2"/>
<sequence>MIMNSKSINHSNLLKSNSHYLSKFSIWNNLNIFFLTILFFLSIFFIFSFFSSHVQYQVVCNKLSSEDSFFIISKLITMKIPYHYIVDSGELLVPENDILKVYSMLLTEGLPKKKNLGFELIDQEKFGMSPLHAQINYQRALEGELSRSIETMHFVKTAQVHISFPEASSFEKRNICPSASVILGFKNGKCYNFVQCHAIADLVAASVPGLLSKNVIILDEHGNYLNRKNIFLNQTHNLQWYTVRSLERYFCKNITYLLEPIIQLKNFRVQVHIFQVSDIHVCKHQFFFHDNKQNMLNNIYIYLFSMFKKNVDLQIQSGQKYNGSVLVLVNYLKNKNNQLVPLNTFQIGQIKGLISMITKSFNVNFKSIKLINMKFDMYKKSDVF</sequence>
<dbReference type="Gene3D" id="3.30.300.30">
    <property type="match status" value="1"/>
</dbReference>
<comment type="subunit">
    <text evidence="5">The basal body constitutes a major portion of the flagellar organelle and consists of four rings (L,P,S, and M) mounted on a central rod. The M ring is integral to the inner membrane of the cell and may be connected to the flagellar rod via the S ring. The S (supramembrane ring) lies just distal to the M ring. The L and P rings lie in the outer membrane and the periplasmic space, respectively.</text>
</comment>
<keyword evidence="8" id="KW-0282">Flagellum</keyword>
<dbReference type="Pfam" id="PF01514">
    <property type="entry name" value="YscJ_FliF"/>
    <property type="match status" value="1"/>
</dbReference>
<evidence type="ECO:0000313" key="8">
    <source>
        <dbReference type="EMBL" id="QCI25859.1"/>
    </source>
</evidence>
<dbReference type="PANTHER" id="PTHR30046">
    <property type="entry name" value="FLAGELLAR M-RING PROTEIN"/>
    <property type="match status" value="1"/>
</dbReference>
<evidence type="ECO:0000256" key="4">
    <source>
        <dbReference type="ARBA" id="ARBA00023136"/>
    </source>
</evidence>
<evidence type="ECO:0000256" key="1">
    <source>
        <dbReference type="ARBA" id="ARBA00003820"/>
    </source>
</evidence>
<keyword evidence="6" id="KW-1133">Transmembrane helix</keyword>
<evidence type="ECO:0000256" key="2">
    <source>
        <dbReference type="ARBA" id="ARBA00004370"/>
    </source>
</evidence>
<dbReference type="GO" id="GO:0071973">
    <property type="term" value="P:bacterial-type flagellum-dependent cell motility"/>
    <property type="evidence" value="ECO:0007669"/>
    <property type="project" value="InterPro"/>
</dbReference>
<dbReference type="InterPro" id="IPR006182">
    <property type="entry name" value="FliF_N_dom"/>
</dbReference>
<name>A0A4D6Y927_9GAMM</name>
<accession>A0A4D6Y927</accession>
<comment type="subcellular location">
    <subcellularLocation>
        <location evidence="2">Membrane</location>
    </subcellularLocation>
</comment>
<protein>
    <recommendedName>
        <fullName evidence="3">Flagellar M-ring protein</fullName>
    </recommendedName>
</protein>
<dbReference type="AlphaFoldDB" id="A0A4D6Y927"/>
<evidence type="ECO:0000256" key="3">
    <source>
        <dbReference type="ARBA" id="ARBA00017949"/>
    </source>
</evidence>
<dbReference type="EMBL" id="CP032999">
    <property type="protein sequence ID" value="QCI25859.1"/>
    <property type="molecule type" value="Genomic_DNA"/>
</dbReference>
<evidence type="ECO:0000256" key="5">
    <source>
        <dbReference type="ARBA" id="ARBA00025936"/>
    </source>
</evidence>
<dbReference type="GO" id="GO:0003774">
    <property type="term" value="F:cytoskeletal motor activity"/>
    <property type="evidence" value="ECO:0007669"/>
    <property type="project" value="InterPro"/>
</dbReference>
<dbReference type="InterPro" id="IPR043427">
    <property type="entry name" value="YscJ/FliF"/>
</dbReference>
<dbReference type="NCBIfam" id="TIGR00206">
    <property type="entry name" value="fliF"/>
    <property type="match status" value="1"/>
</dbReference>
<comment type="function">
    <text evidence="1">The M ring may be actively involved in energy transduction.</text>
</comment>
<evidence type="ECO:0000259" key="7">
    <source>
        <dbReference type="Pfam" id="PF01514"/>
    </source>
</evidence>
<keyword evidence="8" id="KW-0969">Cilium</keyword>
<keyword evidence="4 6" id="KW-0472">Membrane</keyword>
<dbReference type="PRINTS" id="PR01009">
    <property type="entry name" value="FLGMRINGFLIF"/>
</dbReference>
<proteinExistence type="predicted"/>
<evidence type="ECO:0000313" key="9">
    <source>
        <dbReference type="Proteomes" id="UP000298685"/>
    </source>
</evidence>
<feature type="transmembrane region" description="Helical" evidence="6">
    <location>
        <begin position="30"/>
        <end position="50"/>
    </location>
</feature>
<evidence type="ECO:0000256" key="6">
    <source>
        <dbReference type="SAM" id="Phobius"/>
    </source>
</evidence>
<dbReference type="PANTHER" id="PTHR30046:SF0">
    <property type="entry name" value="FLAGELLAR M-RING PROTEIN"/>
    <property type="match status" value="1"/>
</dbReference>
<keyword evidence="8" id="KW-0966">Cell projection</keyword>
<dbReference type="GO" id="GO:0009431">
    <property type="term" value="C:bacterial-type flagellum basal body, MS ring"/>
    <property type="evidence" value="ECO:0007669"/>
    <property type="project" value="InterPro"/>
</dbReference>
<dbReference type="GO" id="GO:0016020">
    <property type="term" value="C:membrane"/>
    <property type="evidence" value="ECO:0007669"/>
    <property type="project" value="UniProtKB-SubCell"/>
</dbReference>
<organism evidence="8 9">
    <name type="scientific">Buchnera aphidicola</name>
    <name type="common">Sarucallis kahawaluokalani</name>
    <dbReference type="NCBI Taxonomy" id="1241878"/>
    <lineage>
        <taxon>Bacteria</taxon>
        <taxon>Pseudomonadati</taxon>
        <taxon>Pseudomonadota</taxon>
        <taxon>Gammaproteobacteria</taxon>
        <taxon>Enterobacterales</taxon>
        <taxon>Erwiniaceae</taxon>
        <taxon>Buchnera</taxon>
    </lineage>
</organism>
<feature type="domain" description="Flagellar M-ring N-terminal" evidence="7">
    <location>
        <begin position="53"/>
        <end position="226"/>
    </location>
</feature>
<dbReference type="Proteomes" id="UP000298685">
    <property type="component" value="Chromosome"/>
</dbReference>
<keyword evidence="6" id="KW-0812">Transmembrane</keyword>
<dbReference type="InterPro" id="IPR000067">
    <property type="entry name" value="FlgMring_FliF"/>
</dbReference>
<reference evidence="8 9" key="1">
    <citation type="submission" date="2018-10" db="EMBL/GenBank/DDBJ databases">
        <title>Comparative functional genomics of the obligate endosymbiont Buchnera aphidicola.</title>
        <authorList>
            <person name="Chong R.A."/>
        </authorList>
    </citation>
    <scope>NUCLEOTIDE SEQUENCE [LARGE SCALE GENOMIC DNA]</scope>
    <source>
        <strain evidence="8 9">Ska</strain>
    </source>
</reference>
<gene>
    <name evidence="8" type="primary">fliF</name>
    <name evidence="8" type="ORF">D9V78_00275</name>
</gene>